<dbReference type="GO" id="GO:0016646">
    <property type="term" value="F:oxidoreductase activity, acting on the CH-NH group of donors, NAD or NADP as acceptor"/>
    <property type="evidence" value="ECO:0007669"/>
    <property type="project" value="UniProtKB-ARBA"/>
</dbReference>
<dbReference type="GO" id="GO:0010181">
    <property type="term" value="F:FMN binding"/>
    <property type="evidence" value="ECO:0007669"/>
    <property type="project" value="InterPro"/>
</dbReference>
<evidence type="ECO:0000313" key="6">
    <source>
        <dbReference type="Proteomes" id="UP000241964"/>
    </source>
</evidence>
<accession>A0A2P8FA48</accession>
<dbReference type="SUPFAM" id="SSF50475">
    <property type="entry name" value="FMN-binding split barrel"/>
    <property type="match status" value="1"/>
</dbReference>
<organism evidence="5 6">
    <name type="scientific">Dyadobacter jiangsuensis</name>
    <dbReference type="NCBI Taxonomy" id="1591085"/>
    <lineage>
        <taxon>Bacteria</taxon>
        <taxon>Pseudomonadati</taxon>
        <taxon>Bacteroidota</taxon>
        <taxon>Cytophagia</taxon>
        <taxon>Cytophagales</taxon>
        <taxon>Spirosomataceae</taxon>
        <taxon>Dyadobacter</taxon>
    </lineage>
</organism>
<evidence type="ECO:0000256" key="1">
    <source>
        <dbReference type="ARBA" id="ARBA00001917"/>
    </source>
</evidence>
<name>A0A2P8FA48_9BACT</name>
<dbReference type="Proteomes" id="UP000241964">
    <property type="component" value="Unassembled WGS sequence"/>
</dbReference>
<dbReference type="OrthoDB" id="9792436at2"/>
<comment type="caution">
    <text evidence="5">The sequence shown here is derived from an EMBL/GenBank/DDBJ whole genome shotgun (WGS) entry which is preliminary data.</text>
</comment>
<dbReference type="InterPro" id="IPR052174">
    <property type="entry name" value="Flavoredoxin"/>
</dbReference>
<dbReference type="RefSeq" id="WP_106599684.1">
    <property type="nucleotide sequence ID" value="NZ_PYAS01000030.1"/>
</dbReference>
<dbReference type="AlphaFoldDB" id="A0A2P8FA48"/>
<dbReference type="SMART" id="SM00903">
    <property type="entry name" value="Flavin_Reduct"/>
    <property type="match status" value="1"/>
</dbReference>
<gene>
    <name evidence="5" type="ORF">CLV60_1305</name>
</gene>
<dbReference type="PANTHER" id="PTHR43567:SF1">
    <property type="entry name" value="FLAVOREDOXIN"/>
    <property type="match status" value="1"/>
</dbReference>
<dbReference type="PROSITE" id="PS51257">
    <property type="entry name" value="PROKAR_LIPOPROTEIN"/>
    <property type="match status" value="1"/>
</dbReference>
<keyword evidence="2" id="KW-0285">Flavoprotein</keyword>
<feature type="domain" description="Flavin reductase like" evidence="4">
    <location>
        <begin position="17"/>
        <end position="169"/>
    </location>
</feature>
<keyword evidence="6" id="KW-1185">Reference proteome</keyword>
<sequence length="186" mass="20883">MKTSYQKSDFPVDGIRRYLEPGPIVLVSSSCDGEDNIMTMGWYTVMDFSPSLIGCYIVGYNHSFDMIRKSGECVINIPELHMIDTVIGIGNSTGRQIDKFAEFGLTKGKGEFVHAPLINECYASFECKVKDASLLDKYSFFILEVVKAHVATTPEFPRTVHYRGGGTFMVSGEHISFPERFRPENL</sequence>
<reference evidence="5 6" key="1">
    <citation type="submission" date="2018-03" db="EMBL/GenBank/DDBJ databases">
        <title>Genomic Encyclopedia of Archaeal and Bacterial Type Strains, Phase II (KMG-II): from individual species to whole genera.</title>
        <authorList>
            <person name="Goeker M."/>
        </authorList>
    </citation>
    <scope>NUCLEOTIDE SEQUENCE [LARGE SCALE GENOMIC DNA]</scope>
    <source>
        <strain evidence="5 6">DSM 29057</strain>
    </source>
</reference>
<dbReference type="Pfam" id="PF01613">
    <property type="entry name" value="Flavin_Reduct"/>
    <property type="match status" value="1"/>
</dbReference>
<comment type="similarity">
    <text evidence="3">Belongs to the flavoredoxin family.</text>
</comment>
<evidence type="ECO:0000313" key="5">
    <source>
        <dbReference type="EMBL" id="PSL18578.1"/>
    </source>
</evidence>
<dbReference type="InterPro" id="IPR012349">
    <property type="entry name" value="Split_barrel_FMN-bd"/>
</dbReference>
<comment type="cofactor">
    <cofactor evidence="1">
        <name>FMN</name>
        <dbReference type="ChEBI" id="CHEBI:58210"/>
    </cofactor>
</comment>
<proteinExistence type="inferred from homology"/>
<evidence type="ECO:0000256" key="2">
    <source>
        <dbReference type="ARBA" id="ARBA00022630"/>
    </source>
</evidence>
<dbReference type="InterPro" id="IPR002563">
    <property type="entry name" value="Flavin_Rdtase-like_dom"/>
</dbReference>
<dbReference type="EMBL" id="PYAS01000030">
    <property type="protein sequence ID" value="PSL18578.1"/>
    <property type="molecule type" value="Genomic_DNA"/>
</dbReference>
<dbReference type="Gene3D" id="2.30.110.10">
    <property type="entry name" value="Electron Transport, Fmn-binding Protein, Chain A"/>
    <property type="match status" value="1"/>
</dbReference>
<dbReference type="PANTHER" id="PTHR43567">
    <property type="entry name" value="FLAVOREDOXIN-RELATED-RELATED"/>
    <property type="match status" value="1"/>
</dbReference>
<protein>
    <submittedName>
        <fullName evidence="5">Flavin reductase (DIM6/NTAB) family NADH-FMN oxidoreductase RutF</fullName>
    </submittedName>
</protein>
<evidence type="ECO:0000256" key="3">
    <source>
        <dbReference type="ARBA" id="ARBA00038054"/>
    </source>
</evidence>
<evidence type="ECO:0000259" key="4">
    <source>
        <dbReference type="SMART" id="SM00903"/>
    </source>
</evidence>